<feature type="non-terminal residue" evidence="1">
    <location>
        <position position="46"/>
    </location>
</feature>
<proteinExistence type="predicted"/>
<protein>
    <submittedName>
        <fullName evidence="1">Uncharacterized protein</fullName>
    </submittedName>
</protein>
<dbReference type="AlphaFoldDB" id="A0A383CEF1"/>
<dbReference type="EMBL" id="UINC01208178">
    <property type="protein sequence ID" value="SVE30592.1"/>
    <property type="molecule type" value="Genomic_DNA"/>
</dbReference>
<accession>A0A383CEF1</accession>
<reference evidence="1" key="1">
    <citation type="submission" date="2018-05" db="EMBL/GenBank/DDBJ databases">
        <authorList>
            <person name="Lanie J.A."/>
            <person name="Ng W.-L."/>
            <person name="Kazmierczak K.M."/>
            <person name="Andrzejewski T.M."/>
            <person name="Davidsen T.M."/>
            <person name="Wayne K.J."/>
            <person name="Tettelin H."/>
            <person name="Glass J.I."/>
            <person name="Rusch D."/>
            <person name="Podicherti R."/>
            <person name="Tsui H.-C.T."/>
            <person name="Winkler M.E."/>
        </authorList>
    </citation>
    <scope>NUCLEOTIDE SEQUENCE</scope>
</reference>
<organism evidence="1">
    <name type="scientific">marine metagenome</name>
    <dbReference type="NCBI Taxonomy" id="408172"/>
    <lineage>
        <taxon>unclassified sequences</taxon>
        <taxon>metagenomes</taxon>
        <taxon>ecological metagenomes</taxon>
    </lineage>
</organism>
<gene>
    <name evidence="1" type="ORF">METZ01_LOCUS483446</name>
</gene>
<name>A0A383CEF1_9ZZZZ</name>
<evidence type="ECO:0000313" key="1">
    <source>
        <dbReference type="EMBL" id="SVE30592.1"/>
    </source>
</evidence>
<sequence length="46" mass="5414">MLRLLKELNLENKLYFYKSSVSTFVDGKLFPMSNPTDLIKFSPLKF</sequence>